<sequence length="274" mass="31392">MHEALSEPRTAPVAQRDVVVRVRDVVKHFMHGRRQLCALDRVGFELREGRFLVIVGPSGCGKTTLLRILAGLERQDSGEVWMRPSRDGHPPFAMVFQEQSVFPWMTVRENVAYGLRLRRVRGRDIEERAAHWIRKVGLAGFERAYPHQLSGGMKQRVSIARAFAVDPDVLLMDEPFSALDEQMRTILQQEVSTLCEEQQKTVIFVTHSIDEAITLGDEVLVMTHRPGQVKRLIPIPFPRPRDVVEVRADPRYGELYEEIWGLIAEEVRRGPREA</sequence>
<keyword evidence="2" id="KW-0547">Nucleotide-binding</keyword>
<evidence type="ECO:0000256" key="1">
    <source>
        <dbReference type="ARBA" id="ARBA00022448"/>
    </source>
</evidence>
<protein>
    <submittedName>
        <fullName evidence="4">ABC transporter ATP-binding protein</fullName>
    </submittedName>
</protein>
<dbReference type="AlphaFoldDB" id="A0A7C2B0V1"/>
<dbReference type="GO" id="GO:0005524">
    <property type="term" value="F:ATP binding"/>
    <property type="evidence" value="ECO:0007669"/>
    <property type="project" value="UniProtKB-KW"/>
</dbReference>
<name>A0A7C2B0V1_THERO</name>
<dbReference type="InterPro" id="IPR050166">
    <property type="entry name" value="ABC_transporter_ATP-bind"/>
</dbReference>
<keyword evidence="1" id="KW-0813">Transport</keyword>
<dbReference type="InterPro" id="IPR003593">
    <property type="entry name" value="AAA+_ATPase"/>
</dbReference>
<dbReference type="SMART" id="SM00382">
    <property type="entry name" value="AAA"/>
    <property type="match status" value="1"/>
</dbReference>
<dbReference type="GO" id="GO:0016887">
    <property type="term" value="F:ATP hydrolysis activity"/>
    <property type="evidence" value="ECO:0007669"/>
    <property type="project" value="InterPro"/>
</dbReference>
<dbReference type="PANTHER" id="PTHR42788">
    <property type="entry name" value="TAURINE IMPORT ATP-BINDING PROTEIN-RELATED"/>
    <property type="match status" value="1"/>
</dbReference>
<dbReference type="PROSITE" id="PS50893">
    <property type="entry name" value="ABC_TRANSPORTER_2"/>
    <property type="match status" value="1"/>
</dbReference>
<dbReference type="PROSITE" id="PS00211">
    <property type="entry name" value="ABC_TRANSPORTER_1"/>
    <property type="match status" value="1"/>
</dbReference>
<dbReference type="CDD" id="cd03293">
    <property type="entry name" value="ABC_NrtD_SsuB_transporters"/>
    <property type="match status" value="1"/>
</dbReference>
<accession>A0A7C2B0V1</accession>
<dbReference type="InterPro" id="IPR017871">
    <property type="entry name" value="ABC_transporter-like_CS"/>
</dbReference>
<keyword evidence="3 4" id="KW-0067">ATP-binding</keyword>
<evidence type="ECO:0000256" key="2">
    <source>
        <dbReference type="ARBA" id="ARBA00022741"/>
    </source>
</evidence>
<dbReference type="Pfam" id="PF00005">
    <property type="entry name" value="ABC_tran"/>
    <property type="match status" value="1"/>
</dbReference>
<evidence type="ECO:0000256" key="3">
    <source>
        <dbReference type="ARBA" id="ARBA00022840"/>
    </source>
</evidence>
<dbReference type="InterPro" id="IPR027417">
    <property type="entry name" value="P-loop_NTPase"/>
</dbReference>
<organism evidence="4">
    <name type="scientific">Thermomicrobium roseum</name>
    <dbReference type="NCBI Taxonomy" id="500"/>
    <lineage>
        <taxon>Bacteria</taxon>
        <taxon>Pseudomonadati</taxon>
        <taxon>Thermomicrobiota</taxon>
        <taxon>Thermomicrobia</taxon>
        <taxon>Thermomicrobiales</taxon>
        <taxon>Thermomicrobiaceae</taxon>
        <taxon>Thermomicrobium</taxon>
    </lineage>
</organism>
<dbReference type="InterPro" id="IPR003439">
    <property type="entry name" value="ABC_transporter-like_ATP-bd"/>
</dbReference>
<dbReference type="SUPFAM" id="SSF52540">
    <property type="entry name" value="P-loop containing nucleoside triphosphate hydrolases"/>
    <property type="match status" value="1"/>
</dbReference>
<evidence type="ECO:0000313" key="4">
    <source>
        <dbReference type="EMBL" id="HEF64557.1"/>
    </source>
</evidence>
<dbReference type="PANTHER" id="PTHR42788:SF13">
    <property type="entry name" value="ALIPHATIC SULFONATES IMPORT ATP-BINDING PROTEIN SSUB"/>
    <property type="match status" value="1"/>
</dbReference>
<proteinExistence type="predicted"/>
<reference evidence="4" key="1">
    <citation type="journal article" date="2020" name="mSystems">
        <title>Genome- and Community-Level Interaction Insights into Carbon Utilization and Element Cycling Functions of Hydrothermarchaeota in Hydrothermal Sediment.</title>
        <authorList>
            <person name="Zhou Z."/>
            <person name="Liu Y."/>
            <person name="Xu W."/>
            <person name="Pan J."/>
            <person name="Luo Z.H."/>
            <person name="Li M."/>
        </authorList>
    </citation>
    <scope>NUCLEOTIDE SEQUENCE [LARGE SCALE GENOMIC DNA]</scope>
    <source>
        <strain evidence="4">SpSt-222</strain>
    </source>
</reference>
<comment type="caution">
    <text evidence="4">The sequence shown here is derived from an EMBL/GenBank/DDBJ whole genome shotgun (WGS) entry which is preliminary data.</text>
</comment>
<gene>
    <name evidence="4" type="ORF">ENP47_02970</name>
</gene>
<dbReference type="EMBL" id="DSJL01000007">
    <property type="protein sequence ID" value="HEF64557.1"/>
    <property type="molecule type" value="Genomic_DNA"/>
</dbReference>
<dbReference type="Gene3D" id="3.40.50.300">
    <property type="entry name" value="P-loop containing nucleotide triphosphate hydrolases"/>
    <property type="match status" value="1"/>
</dbReference>